<dbReference type="PANTHER" id="PTHR33823">
    <property type="entry name" value="RNA POLYMERASE-BINDING TRANSCRIPTION FACTOR DKSA-RELATED"/>
    <property type="match status" value="1"/>
</dbReference>
<dbReference type="PROSITE" id="PS51128">
    <property type="entry name" value="ZF_DKSA_2"/>
    <property type="match status" value="1"/>
</dbReference>
<comment type="caution">
    <text evidence="8">The sequence shown here is derived from an EMBL/GenBank/DDBJ whole genome shotgun (WGS) entry which is preliminary data.</text>
</comment>
<feature type="zinc finger region" description="dksA C4-type" evidence="4">
    <location>
        <begin position="88"/>
        <end position="112"/>
    </location>
</feature>
<feature type="region of interest" description="Disordered" evidence="5">
    <location>
        <begin position="37"/>
        <end position="57"/>
    </location>
</feature>
<evidence type="ECO:0000256" key="4">
    <source>
        <dbReference type="PROSITE-ProRule" id="PRU00510"/>
    </source>
</evidence>
<reference evidence="8 9" key="1">
    <citation type="submission" date="2020-08" db="EMBL/GenBank/DDBJ databases">
        <title>The Agave Microbiome: Exploring the role of microbial communities in plant adaptations to desert environments.</title>
        <authorList>
            <person name="Partida-Martinez L.P."/>
        </authorList>
    </citation>
    <scope>NUCLEOTIDE SEQUENCE [LARGE SCALE GENOMIC DNA]</scope>
    <source>
        <strain evidence="8 9">AS3.12</strain>
    </source>
</reference>
<dbReference type="SUPFAM" id="SSF57716">
    <property type="entry name" value="Glucocorticoid receptor-like (DNA-binding domain)"/>
    <property type="match status" value="1"/>
</dbReference>
<keyword evidence="2" id="KW-0863">Zinc-finger</keyword>
<keyword evidence="9" id="KW-1185">Reference proteome</keyword>
<feature type="compositionally biased region" description="Basic and acidic residues" evidence="5">
    <location>
        <begin position="37"/>
        <end position="56"/>
    </location>
</feature>
<organism evidence="8 9">
    <name type="scientific">Rhizobium soli</name>
    <dbReference type="NCBI Taxonomy" id="424798"/>
    <lineage>
        <taxon>Bacteria</taxon>
        <taxon>Pseudomonadati</taxon>
        <taxon>Pseudomonadota</taxon>
        <taxon>Alphaproteobacteria</taxon>
        <taxon>Hyphomicrobiales</taxon>
        <taxon>Rhizobiaceae</taxon>
        <taxon>Rhizobium/Agrobacterium group</taxon>
        <taxon>Rhizobium</taxon>
    </lineage>
</organism>
<gene>
    <name evidence="8" type="ORF">F4695_004119</name>
</gene>
<dbReference type="GO" id="GO:0008270">
    <property type="term" value="F:zinc ion binding"/>
    <property type="evidence" value="ECO:0007669"/>
    <property type="project" value="UniProtKB-KW"/>
</dbReference>
<evidence type="ECO:0000256" key="1">
    <source>
        <dbReference type="ARBA" id="ARBA00022723"/>
    </source>
</evidence>
<feature type="domain" description="Zinc finger DksA/TraR C4-type" evidence="6">
    <location>
        <begin position="83"/>
        <end position="117"/>
    </location>
</feature>
<dbReference type="EMBL" id="JACHBU010000010">
    <property type="protein sequence ID" value="MBB6510727.1"/>
    <property type="molecule type" value="Genomic_DNA"/>
</dbReference>
<evidence type="ECO:0000313" key="8">
    <source>
        <dbReference type="EMBL" id="MBB6510727.1"/>
    </source>
</evidence>
<dbReference type="PANTHER" id="PTHR33823:SF4">
    <property type="entry name" value="GENERAL STRESS PROTEIN 16O"/>
    <property type="match status" value="1"/>
</dbReference>
<dbReference type="InterPro" id="IPR048487">
    <property type="entry name" value="DksA-like_N"/>
</dbReference>
<protein>
    <submittedName>
        <fullName evidence="8">RNA polymerase-binding transcription factor DksA</fullName>
    </submittedName>
</protein>
<name>A0A7X0JQ00_9HYPH</name>
<dbReference type="Pfam" id="PF01258">
    <property type="entry name" value="zf-dskA_traR"/>
    <property type="match status" value="1"/>
</dbReference>
<evidence type="ECO:0000256" key="3">
    <source>
        <dbReference type="ARBA" id="ARBA00022833"/>
    </source>
</evidence>
<dbReference type="Pfam" id="PF21173">
    <property type="entry name" value="DksA-like_N"/>
    <property type="match status" value="1"/>
</dbReference>
<dbReference type="Proteomes" id="UP000585437">
    <property type="component" value="Unassembled WGS sequence"/>
</dbReference>
<evidence type="ECO:0000313" key="9">
    <source>
        <dbReference type="Proteomes" id="UP000585437"/>
    </source>
</evidence>
<evidence type="ECO:0000256" key="5">
    <source>
        <dbReference type="SAM" id="MobiDB-lite"/>
    </source>
</evidence>
<dbReference type="AlphaFoldDB" id="A0A7X0JQ00"/>
<keyword evidence="1" id="KW-0479">Metal-binding</keyword>
<keyword evidence="3" id="KW-0862">Zinc</keyword>
<dbReference type="RefSeq" id="WP_082476380.1">
    <property type="nucleotide sequence ID" value="NZ_JACHBU010000010.1"/>
</dbReference>
<accession>A0A7X0JQ00</accession>
<evidence type="ECO:0000259" key="7">
    <source>
        <dbReference type="Pfam" id="PF21173"/>
    </source>
</evidence>
<sequence>MTTFSFEQRQQRETKFKAILLQRQQYLQTRLEKIEHDFEQPRNRDDDDRAVERNNDEVLDELGEAGQTELLAIEAALHRVKEGTFGICAKCGNAISDQRLDVVPHTPFCQSCAHALQHL</sequence>
<dbReference type="InterPro" id="IPR000962">
    <property type="entry name" value="Znf_DskA_TraR"/>
</dbReference>
<dbReference type="Gene3D" id="1.20.120.910">
    <property type="entry name" value="DksA, coiled-coil domain"/>
    <property type="match status" value="1"/>
</dbReference>
<evidence type="ECO:0000259" key="6">
    <source>
        <dbReference type="Pfam" id="PF01258"/>
    </source>
</evidence>
<evidence type="ECO:0000256" key="2">
    <source>
        <dbReference type="ARBA" id="ARBA00022771"/>
    </source>
</evidence>
<feature type="domain" description="DnaK suppressor protein-like N-terminal" evidence="7">
    <location>
        <begin position="16"/>
        <end position="80"/>
    </location>
</feature>
<proteinExistence type="predicted"/>